<organism evidence="1">
    <name type="scientific">Mustela putorius furo</name>
    <name type="common">European domestic ferret</name>
    <name type="synonym">Mustela furo</name>
    <dbReference type="NCBI Taxonomy" id="9669"/>
    <lineage>
        <taxon>Eukaryota</taxon>
        <taxon>Metazoa</taxon>
        <taxon>Chordata</taxon>
        <taxon>Craniata</taxon>
        <taxon>Vertebrata</taxon>
        <taxon>Euteleostomi</taxon>
        <taxon>Mammalia</taxon>
        <taxon>Eutheria</taxon>
        <taxon>Laurasiatheria</taxon>
        <taxon>Carnivora</taxon>
        <taxon>Caniformia</taxon>
        <taxon>Musteloidea</taxon>
        <taxon>Mustelidae</taxon>
        <taxon>Mustelinae</taxon>
        <taxon>Mustela</taxon>
    </lineage>
</organism>
<dbReference type="AlphaFoldDB" id="M3XV63"/>
<dbReference type="InParanoid" id="M3XV63"/>
<dbReference type="EMBL" id="AEYP01066834">
    <property type="status" value="NOT_ANNOTATED_CDS"/>
    <property type="molecule type" value="Genomic_DNA"/>
</dbReference>
<sequence length="63" mass="6842">MGTAQVLPGILQKHCCILPDRNTEDGSVSLMRPRGEVTGDPSGKCALVPSACGWSHWFCHRSF</sequence>
<dbReference type="EMBL" id="AEYP01066833">
    <property type="status" value="NOT_ANNOTATED_CDS"/>
    <property type="molecule type" value="Genomic_DNA"/>
</dbReference>
<dbReference type="EMBL" id="AEYP01066835">
    <property type="status" value="NOT_ANNOTATED_CDS"/>
    <property type="molecule type" value="Genomic_DNA"/>
</dbReference>
<proteinExistence type="predicted"/>
<dbReference type="EMBL" id="AEYP01066829">
    <property type="status" value="NOT_ANNOTATED_CDS"/>
    <property type="molecule type" value="Genomic_DNA"/>
</dbReference>
<dbReference type="HOGENOM" id="CLU_2885197_0_0_1"/>
<dbReference type="EMBL" id="AEYP01066828">
    <property type="status" value="NOT_ANNOTATED_CDS"/>
    <property type="molecule type" value="Genomic_DNA"/>
</dbReference>
<dbReference type="EMBL" id="AEYP01066827">
    <property type="status" value="NOT_ANNOTATED_CDS"/>
    <property type="molecule type" value="Genomic_DNA"/>
</dbReference>
<accession>M3XV63</accession>
<dbReference type="EMBL" id="AEYP01066826">
    <property type="status" value="NOT_ANNOTATED_CDS"/>
    <property type="molecule type" value="Genomic_DNA"/>
</dbReference>
<dbReference type="EMBL" id="AEYP01066830">
    <property type="status" value="NOT_ANNOTATED_CDS"/>
    <property type="molecule type" value="Genomic_DNA"/>
</dbReference>
<protein>
    <submittedName>
        <fullName evidence="1">Uncharacterized protein</fullName>
    </submittedName>
</protein>
<reference evidence="1" key="1">
    <citation type="submission" date="2024-06" db="UniProtKB">
        <authorList>
            <consortium name="Ensembl"/>
        </authorList>
    </citation>
    <scope>IDENTIFICATION</scope>
</reference>
<evidence type="ECO:0000313" key="1">
    <source>
        <dbReference type="Ensembl" id="ENSMPUP00000002963.1"/>
    </source>
</evidence>
<name>M3XV63_MUSPF</name>
<dbReference type="EMBL" id="AEYP01066831">
    <property type="status" value="NOT_ANNOTATED_CDS"/>
    <property type="molecule type" value="Genomic_DNA"/>
</dbReference>
<dbReference type="Ensembl" id="ENSMPUT00000003024.1">
    <property type="protein sequence ID" value="ENSMPUP00000002963.1"/>
    <property type="gene ID" value="ENSMPUG00000002993.1"/>
</dbReference>
<dbReference type="EMBL" id="AEYP01066832">
    <property type="status" value="NOT_ANNOTATED_CDS"/>
    <property type="molecule type" value="Genomic_DNA"/>
</dbReference>